<gene>
    <name evidence="1" type="ORF">CN613_14180</name>
</gene>
<proteinExistence type="predicted"/>
<sequence length="135" mass="15194">MKVEIVKLQEVETVQLDNGQFQRITKNQQTVPCYITNYAVKKGKDLGLLEESLLQGLFKLKGLVNVDPNQLDSIDSTALQGIDEVELQKIIYLGCLGANKNFPYDFDAFLERFHYSFDATVKLYAQLISGVTTGQ</sequence>
<evidence type="ECO:0000313" key="1">
    <source>
        <dbReference type="EMBL" id="PEM68679.1"/>
    </source>
</evidence>
<evidence type="ECO:0000313" key="2">
    <source>
        <dbReference type="Proteomes" id="UP000219775"/>
    </source>
</evidence>
<comment type="caution">
    <text evidence="1">The sequence shown here is derived from an EMBL/GenBank/DDBJ whole genome shotgun (WGS) entry which is preliminary data.</text>
</comment>
<name>A0A2B6R8Z8_9BACI</name>
<dbReference type="AlphaFoldDB" id="A0A2B6R8Z8"/>
<dbReference type="EMBL" id="NUDP01000050">
    <property type="protein sequence ID" value="PEM68679.1"/>
    <property type="molecule type" value="Genomic_DNA"/>
</dbReference>
<organism evidence="1 2">
    <name type="scientific">Bacillus pseudomycoides</name>
    <dbReference type="NCBI Taxonomy" id="64104"/>
    <lineage>
        <taxon>Bacteria</taxon>
        <taxon>Bacillati</taxon>
        <taxon>Bacillota</taxon>
        <taxon>Bacilli</taxon>
        <taxon>Bacillales</taxon>
        <taxon>Bacillaceae</taxon>
        <taxon>Bacillus</taxon>
        <taxon>Bacillus cereus group</taxon>
    </lineage>
</organism>
<reference evidence="1 2" key="1">
    <citation type="submission" date="2017-09" db="EMBL/GenBank/DDBJ databases">
        <title>Large-scale bioinformatics analysis of Bacillus genomes uncovers conserved roles of natural products in bacterial physiology.</title>
        <authorList>
            <consortium name="Agbiome Team Llc"/>
            <person name="Bleich R.M."/>
            <person name="Grubbs K.J."/>
            <person name="Santa Maria K.C."/>
            <person name="Allen S.E."/>
            <person name="Farag S."/>
            <person name="Shank E.A."/>
            <person name="Bowers A."/>
        </authorList>
    </citation>
    <scope>NUCLEOTIDE SEQUENCE [LARGE SCALE GENOMIC DNA]</scope>
    <source>
        <strain evidence="1 2">AFS009893</strain>
    </source>
</reference>
<dbReference type="Proteomes" id="UP000219775">
    <property type="component" value="Unassembled WGS sequence"/>
</dbReference>
<dbReference type="RefSeq" id="WP_097969087.1">
    <property type="nucleotide sequence ID" value="NZ_NUBH01000003.1"/>
</dbReference>
<accession>A0A2B6R8Z8</accession>
<protein>
    <submittedName>
        <fullName evidence="1">Uncharacterized protein</fullName>
    </submittedName>
</protein>